<evidence type="ECO:0000313" key="1">
    <source>
        <dbReference type="EMBL" id="WUQ10171.1"/>
    </source>
</evidence>
<dbReference type="GO" id="GO:0004519">
    <property type="term" value="F:endonuclease activity"/>
    <property type="evidence" value="ECO:0007669"/>
    <property type="project" value="UniProtKB-KW"/>
</dbReference>
<keyword evidence="2" id="KW-1185">Reference proteome</keyword>
<dbReference type="InterPro" id="IPR044925">
    <property type="entry name" value="His-Me_finger_sf"/>
</dbReference>
<reference evidence="1" key="1">
    <citation type="submission" date="2022-10" db="EMBL/GenBank/DDBJ databases">
        <title>The complete genomes of actinobacterial strains from the NBC collection.</title>
        <authorList>
            <person name="Joergensen T.S."/>
            <person name="Alvarez Arevalo M."/>
            <person name="Sterndorff E.B."/>
            <person name="Faurdal D."/>
            <person name="Vuksanovic O."/>
            <person name="Mourched A.-S."/>
            <person name="Charusanti P."/>
            <person name="Shaw S."/>
            <person name="Blin K."/>
            <person name="Weber T."/>
        </authorList>
    </citation>
    <scope>NUCLEOTIDE SEQUENCE</scope>
    <source>
        <strain evidence="1">NBC_00248</strain>
    </source>
</reference>
<dbReference type="InterPro" id="IPR038563">
    <property type="entry name" value="Endonuclease_7_sf"/>
</dbReference>
<dbReference type="Gene3D" id="3.40.1800.10">
    <property type="entry name" value="His-Me finger endonucleases"/>
    <property type="match status" value="1"/>
</dbReference>
<dbReference type="Pfam" id="PF02945">
    <property type="entry name" value="Endonuclease_7"/>
    <property type="match status" value="1"/>
</dbReference>
<protein>
    <submittedName>
        <fullName evidence="1">Endonuclease VII domain-containing protein</fullName>
    </submittedName>
</protein>
<dbReference type="SUPFAM" id="SSF54060">
    <property type="entry name" value="His-Me finger endonucleases"/>
    <property type="match status" value="1"/>
</dbReference>
<dbReference type="InterPro" id="IPR004211">
    <property type="entry name" value="Endonuclease_7"/>
</dbReference>
<organism evidence="1 2">
    <name type="scientific">Streptomyces virginiae</name>
    <name type="common">Streptomyces cinnamonensis</name>
    <dbReference type="NCBI Taxonomy" id="1961"/>
    <lineage>
        <taxon>Bacteria</taxon>
        <taxon>Bacillati</taxon>
        <taxon>Actinomycetota</taxon>
        <taxon>Actinomycetes</taxon>
        <taxon>Kitasatosporales</taxon>
        <taxon>Streptomycetaceae</taxon>
        <taxon>Streptomyces</taxon>
    </lineage>
</organism>
<proteinExistence type="predicted"/>
<dbReference type="Proteomes" id="UP001432039">
    <property type="component" value="Chromosome"/>
</dbReference>
<accession>A0ABZ1T4A8</accession>
<dbReference type="EMBL" id="CP108090">
    <property type="protein sequence ID" value="WUQ10171.1"/>
    <property type="molecule type" value="Genomic_DNA"/>
</dbReference>
<gene>
    <name evidence="1" type="ORF">OG517_01140</name>
</gene>
<keyword evidence="1" id="KW-0378">Hydrolase</keyword>
<sequence length="179" mass="20281">MLYASARTRSTRADGYLCRMCAETRASVWDHCHDHGYVRGPLCASCNTFEGKSSAHSFLRDKEGSALHLLECRSCLERRTLPGRYHAALARMHLEATERHVICSRRCRHEPWFEDVELDHGAYRFELSCWWHDARWTKTVTAVEAAMLVRELVDQVLAAEQPTAVVPAPRAASDTPSPA</sequence>
<keyword evidence="1" id="KW-0540">Nuclease</keyword>
<keyword evidence="1" id="KW-0255">Endonuclease</keyword>
<name>A0ABZ1T4A8_STRVG</name>
<evidence type="ECO:0000313" key="2">
    <source>
        <dbReference type="Proteomes" id="UP001432039"/>
    </source>
</evidence>
<dbReference type="RefSeq" id="WP_328959733.1">
    <property type="nucleotide sequence ID" value="NZ_CP108090.1"/>
</dbReference>